<dbReference type="Proteomes" id="UP000663207">
    <property type="component" value="Chromosome"/>
</dbReference>
<keyword evidence="8 10" id="KW-0067">ATP-binding</keyword>
<evidence type="ECO:0000256" key="5">
    <source>
        <dbReference type="ARBA" id="ARBA00022747"/>
    </source>
</evidence>
<evidence type="ECO:0000256" key="4">
    <source>
        <dbReference type="ARBA" id="ARBA00022741"/>
    </source>
</evidence>
<evidence type="ECO:0000256" key="2">
    <source>
        <dbReference type="ARBA" id="ARBA00008598"/>
    </source>
</evidence>
<gene>
    <name evidence="12" type="ORF">JYB85_12625</name>
</gene>
<dbReference type="Pfam" id="PF18766">
    <property type="entry name" value="SWI2_SNF2"/>
    <property type="match status" value="1"/>
</dbReference>
<keyword evidence="3" id="KW-0540">Nuclease</keyword>
<dbReference type="SMART" id="SM00487">
    <property type="entry name" value="DEXDc"/>
    <property type="match status" value="1"/>
</dbReference>
<evidence type="ECO:0000256" key="6">
    <source>
        <dbReference type="ARBA" id="ARBA00022759"/>
    </source>
</evidence>
<sequence>MVKGKVKNIISEDDIEQQLLQQLQHLHGFDVLNCFTAKPDELNDGSNRTDKRDVIFADRLREACLDLNPHIPEKVIDEQVLNKITDRRAAMNPTAANRELYGYIRDGVPVEFDDKNGRKQKETARLIDFNQPSPKAKRNHYLAVSQLWIKSSAQAPYSAYRRPDVILYVNGIPLVFIELKNSNVKLRSAFDDNLKNYKHDIPQLFLCNAFCILSNAIETKVGSFTAGWEHFFNWLRVDSEKEKINRQKIREEGISVERAINGLLAPSKLLDYIENFILFHKESTKIIAQNHQFMGVNQAFYRFLKREDLDGKLGIFWHTQGSGKSFSMVFYVRKIFRKVTGNFSFVVVTDRQDLDGQIYRNFLNSGVVKEKDAAQPANSNELRDFLGQNKKVVFTLIQKFRYNKGKQYPKLFDPDKEKREVIVIVDEAHRTQYKSLAENMRAGLKGAHFLAFSGTPLLGKKYKNKTFIGKTEEWFGGYVSEYTFQDAAEDGATVPLYYEKRVPEVLIQNDDLSDEFYELLEDEGLDDAQQQKLEKKFSKEMQVIVRDDRLDTIAKDIVYHFPRRGYLGKGMVVSLDKFTTVKMYDKVQQYWKAEIKRLRGLISKSTSDIEKARFKKIVDYMRSVEMAVVVSDPRADEEKFMKAGLDIKPHIARLEQLDENGHDIEYNFKDPEHPLQLVFVCAMWLTGFDAPTVSTLYLDKPMKDHTLMQTIARANRVASHRIRGYSGDFIEKRNGEIVDYYNVFRNMKKALRDYAQGADEPGEEGEALPIQEKTELFNLLDDAIKQADNWCRERNINLHAIADDDDVFKNIALFEDYADTLLSTDEWRKTFYVYNNTVSSLYEACKPEILGQQRRPLIAVIQYLRGVVDAHIEQVDVDELSRKIAELLDESVVVDNTEKFAAKEHKASYEIIQKGKTWDLSKLNFEKLKEEFQKAKHKHVEIAELKAFIEDKLRKMMEQNFTRTDFAEKLQEIVDRYNSGGSSTENYFDDLMQFAENMKEEDERHVREGLTEDELELFDLLKKDKLTKNEEQKVKLAAKNLILRLLDGHPKVLVQDWWKDGQTQLQVKNAIEEVLDKDLPVSYGRIDFKDKCDKVYDLVVDFSAKNKKWVA</sequence>
<dbReference type="PANTHER" id="PTHR30195">
    <property type="entry name" value="TYPE I SITE-SPECIFIC DEOXYRIBONUCLEASE PROTEIN SUBUNIT M AND R"/>
    <property type="match status" value="1"/>
</dbReference>
<keyword evidence="4 10" id="KW-0547">Nucleotide-binding</keyword>
<dbReference type="Gene3D" id="3.90.1570.50">
    <property type="match status" value="1"/>
</dbReference>
<reference evidence="12 13" key="1">
    <citation type="submission" date="2021-03" db="EMBL/GenBank/DDBJ databases">
        <title>Novel species identification of genus Shewanella.</title>
        <authorList>
            <person name="Liu G."/>
            <person name="Zhang Q."/>
        </authorList>
    </citation>
    <scope>NUCLEOTIDE SEQUENCE [LARGE SCALE GENOMIC DNA]</scope>
    <source>
        <strain evidence="12 13">FJAT-52962</strain>
    </source>
</reference>
<dbReference type="InterPro" id="IPR055180">
    <property type="entry name" value="HsdR_RecA-like_helicase_dom_2"/>
</dbReference>
<dbReference type="InterPro" id="IPR040980">
    <property type="entry name" value="SWI2_SNF2"/>
</dbReference>
<evidence type="ECO:0000256" key="3">
    <source>
        <dbReference type="ARBA" id="ARBA00022722"/>
    </source>
</evidence>
<protein>
    <recommendedName>
        <fullName evidence="10">Type I restriction enzyme endonuclease subunit</fullName>
        <shortName evidence="10">R protein</shortName>
        <ecNumber evidence="10">3.1.21.3</ecNumber>
    </recommendedName>
</protein>
<dbReference type="Pfam" id="PF11867">
    <property type="entry name" value="T1RH-like_C"/>
    <property type="match status" value="1"/>
</dbReference>
<accession>A0ABX7QYX5</accession>
<dbReference type="Gene3D" id="3.40.50.300">
    <property type="entry name" value="P-loop containing nucleotide triphosphate hydrolases"/>
    <property type="match status" value="2"/>
</dbReference>
<dbReference type="InterPro" id="IPR014001">
    <property type="entry name" value="Helicase_ATP-bd"/>
</dbReference>
<keyword evidence="6 12" id="KW-0255">Endonuclease</keyword>
<dbReference type="CDD" id="cd22332">
    <property type="entry name" value="HsdR_N"/>
    <property type="match status" value="1"/>
</dbReference>
<evidence type="ECO:0000256" key="7">
    <source>
        <dbReference type="ARBA" id="ARBA00022801"/>
    </source>
</evidence>
<evidence type="ECO:0000256" key="8">
    <source>
        <dbReference type="ARBA" id="ARBA00022840"/>
    </source>
</evidence>
<evidence type="ECO:0000313" key="12">
    <source>
        <dbReference type="EMBL" id="QSX36175.1"/>
    </source>
</evidence>
<evidence type="ECO:0000259" key="11">
    <source>
        <dbReference type="PROSITE" id="PS51192"/>
    </source>
</evidence>
<dbReference type="InterPro" id="IPR007409">
    <property type="entry name" value="Restrct_endonuc_type1_HsdR_N"/>
</dbReference>
<dbReference type="GO" id="GO:0004519">
    <property type="term" value="F:endonuclease activity"/>
    <property type="evidence" value="ECO:0007669"/>
    <property type="project" value="UniProtKB-KW"/>
</dbReference>
<dbReference type="PROSITE" id="PS51192">
    <property type="entry name" value="HELICASE_ATP_BIND_1"/>
    <property type="match status" value="1"/>
</dbReference>
<dbReference type="Pfam" id="PF22679">
    <property type="entry name" value="T1R_D3-like"/>
    <property type="match status" value="1"/>
</dbReference>
<evidence type="ECO:0000256" key="10">
    <source>
        <dbReference type="RuleBase" id="RU364115"/>
    </source>
</evidence>
<feature type="domain" description="Helicase ATP-binding" evidence="11">
    <location>
        <begin position="305"/>
        <end position="474"/>
    </location>
</feature>
<organism evidence="12 13">
    <name type="scientific">Shewanella sedimentimangrovi</name>
    <dbReference type="NCBI Taxonomy" id="2814293"/>
    <lineage>
        <taxon>Bacteria</taxon>
        <taxon>Pseudomonadati</taxon>
        <taxon>Pseudomonadota</taxon>
        <taxon>Gammaproteobacteria</taxon>
        <taxon>Alteromonadales</taxon>
        <taxon>Shewanellaceae</taxon>
        <taxon>Shewanella</taxon>
    </lineage>
</organism>
<keyword evidence="7 10" id="KW-0378">Hydrolase</keyword>
<comment type="catalytic activity">
    <reaction evidence="1 10">
        <text>Endonucleolytic cleavage of DNA to give random double-stranded fragments with terminal 5'-phosphates, ATP is simultaneously hydrolyzed.</text>
        <dbReference type="EC" id="3.1.21.3"/>
    </reaction>
</comment>
<dbReference type="InterPro" id="IPR021810">
    <property type="entry name" value="T1RH-like_C"/>
</dbReference>
<keyword evidence="9 10" id="KW-0238">DNA-binding</keyword>
<dbReference type="EC" id="3.1.21.3" evidence="10"/>
<dbReference type="InterPro" id="IPR027417">
    <property type="entry name" value="P-loop_NTPase"/>
</dbReference>
<evidence type="ECO:0000256" key="1">
    <source>
        <dbReference type="ARBA" id="ARBA00000851"/>
    </source>
</evidence>
<evidence type="ECO:0000313" key="13">
    <source>
        <dbReference type="Proteomes" id="UP000663207"/>
    </source>
</evidence>
<keyword evidence="13" id="KW-1185">Reference proteome</keyword>
<evidence type="ECO:0000256" key="9">
    <source>
        <dbReference type="ARBA" id="ARBA00023125"/>
    </source>
</evidence>
<keyword evidence="5 10" id="KW-0680">Restriction system</keyword>
<dbReference type="SUPFAM" id="SSF52540">
    <property type="entry name" value="P-loop containing nucleoside triphosphate hydrolases"/>
    <property type="match status" value="1"/>
</dbReference>
<comment type="subunit">
    <text evidence="10">The type I restriction/modification system is composed of three polypeptides R, M and S.</text>
</comment>
<dbReference type="EMBL" id="CP071502">
    <property type="protein sequence ID" value="QSX36175.1"/>
    <property type="molecule type" value="Genomic_DNA"/>
</dbReference>
<dbReference type="RefSeq" id="WP_207379588.1">
    <property type="nucleotide sequence ID" value="NZ_CP071502.1"/>
</dbReference>
<dbReference type="InterPro" id="IPR004473">
    <property type="entry name" value="Restrct_endonuc_typeI_HsdR"/>
</dbReference>
<dbReference type="PANTHER" id="PTHR30195:SF15">
    <property type="entry name" value="TYPE I RESTRICTION ENZYME HINDI ENDONUCLEASE SUBUNIT"/>
    <property type="match status" value="1"/>
</dbReference>
<dbReference type="InterPro" id="IPR051268">
    <property type="entry name" value="Type-I_R_enzyme_R_subunit"/>
</dbReference>
<comment type="function">
    <text evidence="10">Subunit R is required for both nuclease and ATPase activities, but not for modification.</text>
</comment>
<comment type="similarity">
    <text evidence="2 10">Belongs to the HsdR family.</text>
</comment>
<proteinExistence type="inferred from homology"/>
<dbReference type="NCBIfam" id="TIGR00348">
    <property type="entry name" value="hsdR"/>
    <property type="match status" value="1"/>
</dbReference>
<dbReference type="Pfam" id="PF04313">
    <property type="entry name" value="HSDR_N"/>
    <property type="match status" value="1"/>
</dbReference>
<name>A0ABX7QYX5_9GAMM</name>